<dbReference type="InterPro" id="IPR004265">
    <property type="entry name" value="Dirigent"/>
</dbReference>
<dbReference type="Gene3D" id="2.40.480.10">
    <property type="entry name" value="Allene oxide cyclase-like"/>
    <property type="match status" value="1"/>
</dbReference>
<dbReference type="OrthoDB" id="1864232at2759"/>
<dbReference type="GO" id="GO:0048046">
    <property type="term" value="C:apoplast"/>
    <property type="evidence" value="ECO:0007669"/>
    <property type="project" value="UniProtKB-SubCell"/>
</dbReference>
<name>A0A834ZEZ8_TETSI</name>
<evidence type="ECO:0000256" key="2">
    <source>
        <dbReference type="ARBA" id="ARBA00011738"/>
    </source>
</evidence>
<dbReference type="AlphaFoldDB" id="A0A834ZEZ8"/>
<dbReference type="EMBL" id="JABCRI010000007">
    <property type="protein sequence ID" value="KAF8403943.1"/>
    <property type="molecule type" value="Genomic_DNA"/>
</dbReference>
<evidence type="ECO:0000313" key="7">
    <source>
        <dbReference type="EMBL" id="KAF8403943.1"/>
    </source>
</evidence>
<protein>
    <recommendedName>
        <fullName evidence="4">Dirigent protein</fullName>
    </recommendedName>
</protein>
<comment type="function">
    <text evidence="4">Dirigent proteins impart stereoselectivity on the phenoxy radical-coupling reaction, yielding optically active lignans from two molecules of coniferyl alcohol in the biosynthesis of lignans, flavonolignans, and alkaloids and thus plays a central role in plant secondary metabolism.</text>
</comment>
<feature type="signal peptide" evidence="4">
    <location>
        <begin position="1"/>
        <end position="28"/>
    </location>
</feature>
<feature type="region of interest" description="Disordered" evidence="6">
    <location>
        <begin position="312"/>
        <end position="334"/>
    </location>
</feature>
<comment type="similarity">
    <text evidence="1 4">Belongs to the plant dirigent protein family.</text>
</comment>
<comment type="subunit">
    <text evidence="2 4">Homodimer.</text>
</comment>
<keyword evidence="4" id="KW-0732">Signal</keyword>
<evidence type="ECO:0000256" key="5">
    <source>
        <dbReference type="SAM" id="Coils"/>
    </source>
</evidence>
<evidence type="ECO:0000313" key="8">
    <source>
        <dbReference type="Proteomes" id="UP000655225"/>
    </source>
</evidence>
<dbReference type="InterPro" id="IPR044859">
    <property type="entry name" value="Allene_oxi_cyc_Dirigent"/>
</dbReference>
<accession>A0A834ZEZ8</accession>
<comment type="subcellular location">
    <subcellularLocation>
        <location evidence="4">Secreted</location>
        <location evidence="4">Extracellular space</location>
        <location evidence="4">Apoplast</location>
    </subcellularLocation>
</comment>
<keyword evidence="3 4" id="KW-0964">Secreted</keyword>
<keyword evidence="8" id="KW-1185">Reference proteome</keyword>
<gene>
    <name evidence="7" type="ORF">HHK36_012050</name>
</gene>
<comment type="caution">
    <text evidence="7">The sequence shown here is derived from an EMBL/GenBank/DDBJ whole genome shotgun (WGS) entry which is preliminary data.</text>
</comment>
<evidence type="ECO:0000256" key="3">
    <source>
        <dbReference type="ARBA" id="ARBA00022525"/>
    </source>
</evidence>
<keyword evidence="5" id="KW-0175">Coiled coil</keyword>
<dbReference type="PANTHER" id="PTHR21495">
    <property type="entry name" value="NUCLEOPORIN-RELATED"/>
    <property type="match status" value="1"/>
</dbReference>
<dbReference type="GO" id="GO:0009699">
    <property type="term" value="P:phenylpropanoid biosynthetic process"/>
    <property type="evidence" value="ECO:0007669"/>
    <property type="project" value="UniProtKB-ARBA"/>
</dbReference>
<keyword evidence="4" id="KW-0052">Apoplast</keyword>
<organism evidence="7 8">
    <name type="scientific">Tetracentron sinense</name>
    <name type="common">Spur-leaf</name>
    <dbReference type="NCBI Taxonomy" id="13715"/>
    <lineage>
        <taxon>Eukaryota</taxon>
        <taxon>Viridiplantae</taxon>
        <taxon>Streptophyta</taxon>
        <taxon>Embryophyta</taxon>
        <taxon>Tracheophyta</taxon>
        <taxon>Spermatophyta</taxon>
        <taxon>Magnoliopsida</taxon>
        <taxon>Trochodendrales</taxon>
        <taxon>Trochodendraceae</taxon>
        <taxon>Tetracentron</taxon>
    </lineage>
</organism>
<feature type="compositionally biased region" description="Acidic residues" evidence="6">
    <location>
        <begin position="319"/>
        <end position="334"/>
    </location>
</feature>
<evidence type="ECO:0000256" key="6">
    <source>
        <dbReference type="SAM" id="MobiDB-lite"/>
    </source>
</evidence>
<dbReference type="Pfam" id="PF03018">
    <property type="entry name" value="Dirigent"/>
    <property type="match status" value="1"/>
</dbReference>
<dbReference type="Proteomes" id="UP000655225">
    <property type="component" value="Unassembled WGS sequence"/>
</dbReference>
<evidence type="ECO:0000256" key="4">
    <source>
        <dbReference type="RuleBase" id="RU363099"/>
    </source>
</evidence>
<reference evidence="7 8" key="1">
    <citation type="submission" date="2020-04" db="EMBL/GenBank/DDBJ databases">
        <title>Plant Genome Project.</title>
        <authorList>
            <person name="Zhang R.-G."/>
        </authorList>
    </citation>
    <scope>NUCLEOTIDE SEQUENCE [LARGE SCALE GENOMIC DNA]</scope>
    <source>
        <strain evidence="7">YNK0</strain>
        <tissue evidence="7">Leaf</tissue>
    </source>
</reference>
<evidence type="ECO:0000256" key="1">
    <source>
        <dbReference type="ARBA" id="ARBA00010746"/>
    </source>
</evidence>
<feature type="chain" id="PRO_5033103153" description="Dirigent protein" evidence="4">
    <location>
        <begin position="29"/>
        <end position="334"/>
    </location>
</feature>
<feature type="coiled-coil region" evidence="5">
    <location>
        <begin position="217"/>
        <end position="244"/>
    </location>
</feature>
<proteinExistence type="inferred from homology"/>
<sequence>MAGILSKFTSNCIIFFTILFLSNFAVEGKSEGYARSLNPEKVGLKQEKLTHFHFYFHDTVSGHNPTAVRVAQAPTTNMSATGFGAVLVFDDLLTVGPEPTSKLIGKAQGLYASASQSELSILMGMNFAFMEGKYNGSTISVLGRNAVFLKVREMPIVGGSGIFRFARGYVQAKTLVFNIQSGNAIVDDIKASFVPSGYLDCYYPMIRGRGDPSLRERDIQDVEVEDLRRQIQQLTEQLEHFETRSCVDDGLTSKDDVNPFHFRASHRELNEGAEEDREAIKCFKCSGVWHISSEYPYKKFINLVEEAEFLKESMKEDDSSTYDDYQDDGDDEVT</sequence>